<proteinExistence type="predicted"/>
<evidence type="ECO:0000256" key="1">
    <source>
        <dbReference type="SAM" id="MobiDB-lite"/>
    </source>
</evidence>
<name>A0A370X7K7_9GAMM</name>
<accession>A0A370X7K7</accession>
<sequence length="267" mass="30627">MRFRRQSYRGDQRREGGIRGAVGLGQCQLHRRRPALRFGKFHHGSAPVFLLVGDGFFGQLGCLQRFFGGAYLSLRGSRFEIGFRHVEHELFLCAKQTRLGRGSIVPGLLDLSLAAAEVEQQPFQLQRWKNFLGGRNKIAFGRDIGGNRQRRALNTAQCGEIELRGVLGLGKFDGQIGLHDFLFDFPRLGIDVQRDRQEFRQRVYAILDHRRVIAFGDDAIVGRRVGPRSRLRTRHAAMCKQCHREHERKAGSPRRFRSRAMHDRSPR</sequence>
<reference evidence="2 3" key="1">
    <citation type="submission" date="2018-07" db="EMBL/GenBank/DDBJ databases">
        <title>Dyella monticola sp. nov. and Dyella psychrodurans sp. nov. isolated from monsoon evergreen broad-leaved forest soil of Dinghu Mountain, China.</title>
        <authorList>
            <person name="Gao Z."/>
            <person name="Qiu L."/>
        </authorList>
    </citation>
    <scope>NUCLEOTIDE SEQUENCE [LARGE SCALE GENOMIC DNA]</scope>
    <source>
        <strain evidence="2 3">4MSK11</strain>
    </source>
</reference>
<gene>
    <name evidence="2" type="ORF">DWU99_10885</name>
</gene>
<comment type="caution">
    <text evidence="2">The sequence shown here is derived from an EMBL/GenBank/DDBJ whole genome shotgun (WGS) entry which is preliminary data.</text>
</comment>
<evidence type="ECO:0000313" key="2">
    <source>
        <dbReference type="EMBL" id="RDS84241.1"/>
    </source>
</evidence>
<dbReference type="AlphaFoldDB" id="A0A370X7K7"/>
<keyword evidence="3" id="KW-1185">Reference proteome</keyword>
<dbReference type="EMBL" id="QRBF01000003">
    <property type="protein sequence ID" value="RDS84241.1"/>
    <property type="molecule type" value="Genomic_DNA"/>
</dbReference>
<dbReference type="Proteomes" id="UP000255334">
    <property type="component" value="Unassembled WGS sequence"/>
</dbReference>
<feature type="region of interest" description="Disordered" evidence="1">
    <location>
        <begin position="240"/>
        <end position="267"/>
    </location>
</feature>
<organism evidence="2 3">
    <name type="scientific">Dyella psychrodurans</name>
    <dbReference type="NCBI Taxonomy" id="1927960"/>
    <lineage>
        <taxon>Bacteria</taxon>
        <taxon>Pseudomonadati</taxon>
        <taxon>Pseudomonadota</taxon>
        <taxon>Gammaproteobacteria</taxon>
        <taxon>Lysobacterales</taxon>
        <taxon>Rhodanobacteraceae</taxon>
        <taxon>Dyella</taxon>
    </lineage>
</organism>
<evidence type="ECO:0000313" key="3">
    <source>
        <dbReference type="Proteomes" id="UP000255334"/>
    </source>
</evidence>
<protein>
    <submittedName>
        <fullName evidence="2">Uncharacterized protein</fullName>
    </submittedName>
</protein>